<dbReference type="RefSeq" id="WP_054198307.1">
    <property type="nucleotide sequence ID" value="NZ_JNOC01000048.1"/>
</dbReference>
<evidence type="ECO:0000313" key="2">
    <source>
        <dbReference type="Proteomes" id="UP000037997"/>
    </source>
</evidence>
<reference evidence="1 2" key="1">
    <citation type="submission" date="2014-06" db="EMBL/GenBank/DDBJ databases">
        <title>Helicobacter pullorum isolates in fresh chicken meat - phenotypic and genotypic features.</title>
        <authorList>
            <person name="Borges V."/>
            <person name="Santos A."/>
            <person name="Correia C.B."/>
            <person name="Saraiva M."/>
            <person name="Menard A."/>
            <person name="Vieira L."/>
            <person name="Sampaio D.A."/>
            <person name="Gomes J.P."/>
            <person name="Oleastro M."/>
        </authorList>
    </citation>
    <scope>NUCLEOTIDE SEQUENCE [LARGE SCALE GENOMIC DNA]</scope>
    <source>
        <strain evidence="1 2">229334/12</strain>
    </source>
</reference>
<dbReference type="EMBL" id="JNOC01000048">
    <property type="protein sequence ID" value="KPH55290.1"/>
    <property type="molecule type" value="Genomic_DNA"/>
</dbReference>
<proteinExistence type="predicted"/>
<dbReference type="PATRIC" id="fig|35818.11.peg.1834"/>
<comment type="caution">
    <text evidence="1">The sequence shown here is derived from an EMBL/GenBank/DDBJ whole genome shotgun (WGS) entry which is preliminary data.</text>
</comment>
<name>A0A0N1E862_9HELI</name>
<protein>
    <submittedName>
        <fullName evidence="1">Uncharacterized protein</fullName>
    </submittedName>
</protein>
<dbReference type="AlphaFoldDB" id="A0A0N1E862"/>
<dbReference type="Proteomes" id="UP000037997">
    <property type="component" value="Unassembled WGS sequence"/>
</dbReference>
<evidence type="ECO:0000313" key="1">
    <source>
        <dbReference type="EMBL" id="KPH55290.1"/>
    </source>
</evidence>
<sequence>MITLGNGLSLSFATNLALEAKKDSNGTSLSAIAGNNHIEINDETLKKHELQMKTDAILNGTRSYFYGSFNRHDEVIKDPFGYYTTTERTSLNNTSMLNDYGRSNVLKTPVGDMEVFLDLEGDNDKYGVGKLEYLGQLINLDVNKDGFLDSSDEFFDKLKLRGYNSEGEEVILKFSDVYKALDLTKFVHTQKDVDKARANGDRISNGTSLFAPELSYKKIESQDLKKLFEVYADESGWIDLSKTYIDKEGKKNYVYWDFMNSFNFAFKSPMLNGSTRLETFAMRPFDEEMIKEFGYKDYKDFRDSKMDLTSEVKFRFNYMYQSYYDKDADFVTELSIKREFQKLTGMEFSESRLQEIYEGLNSNDAEIVQKYVNALDAGLDAVNGLKLNEDGSITLRFVSGKTINVNELYMSNGEFNLTNTGQVASVMSEASEMSQKELNELDFTQVGTDSNGSIVSLAELGVEFIQKTIFANGQNAFILTTGDGKEMVVANLYKIRSVEDMVRFGEIDEEEKLRIKYEWDA</sequence>
<gene>
    <name evidence="1" type="ORF">HPU229334_09285</name>
</gene>
<accession>A0A0N1E862</accession>
<organism evidence="1 2">
    <name type="scientific">Helicobacter pullorum</name>
    <dbReference type="NCBI Taxonomy" id="35818"/>
    <lineage>
        <taxon>Bacteria</taxon>
        <taxon>Pseudomonadati</taxon>
        <taxon>Campylobacterota</taxon>
        <taxon>Epsilonproteobacteria</taxon>
        <taxon>Campylobacterales</taxon>
        <taxon>Helicobacteraceae</taxon>
        <taxon>Helicobacter</taxon>
    </lineage>
</organism>